<evidence type="ECO:0000313" key="3">
    <source>
        <dbReference type="EMBL" id="OBR89654.1"/>
    </source>
</evidence>
<evidence type="ECO:0000256" key="1">
    <source>
        <dbReference type="SAM" id="Phobius"/>
    </source>
</evidence>
<keyword evidence="1" id="KW-1133">Transmembrane helix</keyword>
<dbReference type="RefSeq" id="WP_065079933.1">
    <property type="nucleotide sequence ID" value="NZ_LROS01000079.1"/>
</dbReference>
<accession>A0A1A6AHW1</accession>
<dbReference type="PATRIC" id="fig|1353534.3.peg.3988"/>
<feature type="transmembrane region" description="Helical" evidence="1">
    <location>
        <begin position="632"/>
        <end position="652"/>
    </location>
</feature>
<name>A0A1A6AHW1_9CLOT</name>
<organism evidence="3 4">
    <name type="scientific">Clostridium ragsdalei P11</name>
    <dbReference type="NCBI Taxonomy" id="1353534"/>
    <lineage>
        <taxon>Bacteria</taxon>
        <taxon>Bacillati</taxon>
        <taxon>Bacillota</taxon>
        <taxon>Clostridia</taxon>
        <taxon>Eubacteriales</taxon>
        <taxon>Clostridiaceae</taxon>
        <taxon>Clostridium</taxon>
    </lineage>
</organism>
<feature type="transmembrane region" description="Helical" evidence="1">
    <location>
        <begin position="520"/>
        <end position="542"/>
    </location>
</feature>
<dbReference type="Proteomes" id="UP000093954">
    <property type="component" value="Unassembled WGS sequence"/>
</dbReference>
<proteinExistence type="predicted"/>
<dbReference type="InterPro" id="IPR001466">
    <property type="entry name" value="Beta-lactam-related"/>
</dbReference>
<keyword evidence="4" id="KW-1185">Reference proteome</keyword>
<feature type="transmembrane region" description="Helical" evidence="1">
    <location>
        <begin position="21"/>
        <end position="40"/>
    </location>
</feature>
<dbReference type="InterPro" id="IPR012338">
    <property type="entry name" value="Beta-lactam/transpept-like"/>
</dbReference>
<reference evidence="3 4" key="1">
    <citation type="journal article" date="2012" name="Front. Microbiol.">
        <title>Draft Genome Sequence of the Virulent Strain 01-B526 of the Fish Pathogen Aeromonas salmonicida.</title>
        <authorList>
            <person name="Charette S.J."/>
            <person name="Brochu F."/>
            <person name="Boyle B."/>
            <person name="Filion G."/>
            <person name="Tanaka K.H."/>
            <person name="Derome N."/>
        </authorList>
    </citation>
    <scope>NUCLEOTIDE SEQUENCE [LARGE SCALE GENOMIC DNA]</scope>
    <source>
        <strain evidence="3 4">P11</strain>
    </source>
</reference>
<evidence type="ECO:0000313" key="4">
    <source>
        <dbReference type="Proteomes" id="UP000093954"/>
    </source>
</evidence>
<dbReference type="Gene3D" id="3.40.710.10">
    <property type="entry name" value="DD-peptidase/beta-lactamase superfamily"/>
    <property type="match status" value="1"/>
</dbReference>
<feature type="domain" description="Beta-lactamase-related" evidence="2">
    <location>
        <begin position="60"/>
        <end position="377"/>
    </location>
</feature>
<keyword evidence="1" id="KW-0812">Transmembrane</keyword>
<dbReference type="PANTHER" id="PTHR46825">
    <property type="entry name" value="D-ALANYL-D-ALANINE-CARBOXYPEPTIDASE/ENDOPEPTIDASE AMPH"/>
    <property type="match status" value="1"/>
</dbReference>
<dbReference type="PANTHER" id="PTHR46825:SF9">
    <property type="entry name" value="BETA-LACTAMASE-RELATED DOMAIN-CONTAINING PROTEIN"/>
    <property type="match status" value="1"/>
</dbReference>
<sequence>MCYERFKKNINFLKNKLIKRMFAIISMFIICFGSNVTVFAKSNSSDNLLSNKDDLKVFMDNTFQKKMKEEHVPGAVITVVKDGKVIFSKGYGYADLENKVPMTPDKTLVRIASVSKLFTYTAMMQLSEQGKVDLKADVNKYLKGHTLKNKYSNPVTVEELLTHTSGIDDNRIADLSKDKRDLLPMNDFLKKHLPKVVREPGTVINYSSYDAALAGGIVEQVSGKPLNNFIEDNIFKPLKMSNSTLNRDMNPKGLECGYNYENDKIVKAELLKGYFNNYAVGGIISTSEDMAKFMIAQLNNGAYRDKRILQESTAIDIHSQHATFDKRLPGMAYGFNEKYIKGYRAIEHPGYSPDNIYSDMTLFPDENLGVFISINQGMNNLPDEIVSEMVAKYFPKKEEAKNKKPYYTSKSNLKDFVGTYRFSENPKSTFHKADAFPEGEDVTVSLKDGKALTLTGKDVFVGNKYSTTLEEIEPLVFKRADTGEYVVFKKNRNGQIYYLAQQQDSWHGTYEKLKWYEFSIVQISIFVFCSIVFLASIIFSIVRAAYIVIKRKGNKLNKLGKSLFGMSFLVSFLNVFFFIAALFVLGEPTRYGISIEAKLLLCVPILSLILNLLFLVYAAIDRMKKNSKLCYRIYYLVLVFTGMLYIWFLNYWNFLGFKY</sequence>
<dbReference type="SUPFAM" id="SSF56601">
    <property type="entry name" value="beta-lactamase/transpeptidase-like"/>
    <property type="match status" value="1"/>
</dbReference>
<keyword evidence="1" id="KW-0472">Membrane</keyword>
<feature type="transmembrane region" description="Helical" evidence="1">
    <location>
        <begin position="563"/>
        <end position="585"/>
    </location>
</feature>
<dbReference type="EMBL" id="LROS01000079">
    <property type="protein sequence ID" value="OBR89654.1"/>
    <property type="molecule type" value="Genomic_DNA"/>
</dbReference>
<evidence type="ECO:0000259" key="2">
    <source>
        <dbReference type="Pfam" id="PF00144"/>
    </source>
</evidence>
<protein>
    <submittedName>
        <fullName evidence="3">Putative penicillin-binding protein PbpX</fullName>
    </submittedName>
</protein>
<dbReference type="InterPro" id="IPR050491">
    <property type="entry name" value="AmpC-like"/>
</dbReference>
<dbReference type="AlphaFoldDB" id="A0A1A6AHW1"/>
<gene>
    <name evidence="3" type="primary">pbpX_2</name>
    <name evidence="3" type="ORF">CLRAG_39160</name>
</gene>
<feature type="transmembrane region" description="Helical" evidence="1">
    <location>
        <begin position="597"/>
        <end position="620"/>
    </location>
</feature>
<comment type="caution">
    <text evidence="3">The sequence shown here is derived from an EMBL/GenBank/DDBJ whole genome shotgun (WGS) entry which is preliminary data.</text>
</comment>
<dbReference type="Pfam" id="PF00144">
    <property type="entry name" value="Beta-lactamase"/>
    <property type="match status" value="1"/>
</dbReference>